<keyword evidence="2" id="KW-1185">Reference proteome</keyword>
<evidence type="ECO:0000313" key="2">
    <source>
        <dbReference type="Proteomes" id="UP000814128"/>
    </source>
</evidence>
<gene>
    <name evidence="1" type="ORF">K488DRAFT_88266</name>
</gene>
<reference evidence="1" key="1">
    <citation type="submission" date="2021-02" db="EMBL/GenBank/DDBJ databases">
        <authorList>
            <consortium name="DOE Joint Genome Institute"/>
            <person name="Ahrendt S."/>
            <person name="Looney B.P."/>
            <person name="Miyauchi S."/>
            <person name="Morin E."/>
            <person name="Drula E."/>
            <person name="Courty P.E."/>
            <person name="Chicoki N."/>
            <person name="Fauchery L."/>
            <person name="Kohler A."/>
            <person name="Kuo A."/>
            <person name="Labutti K."/>
            <person name="Pangilinan J."/>
            <person name="Lipzen A."/>
            <person name="Riley R."/>
            <person name="Andreopoulos W."/>
            <person name="He G."/>
            <person name="Johnson J."/>
            <person name="Barry K.W."/>
            <person name="Grigoriev I.V."/>
            <person name="Nagy L."/>
            <person name="Hibbett D."/>
            <person name="Henrissat B."/>
            <person name="Matheny P.B."/>
            <person name="Labbe J."/>
            <person name="Martin F."/>
        </authorList>
    </citation>
    <scope>NUCLEOTIDE SEQUENCE</scope>
    <source>
        <strain evidence="1">EC-137</strain>
    </source>
</reference>
<comment type="caution">
    <text evidence="1">The sequence shown here is derived from an EMBL/GenBank/DDBJ whole genome shotgun (WGS) entry which is preliminary data.</text>
</comment>
<dbReference type="Proteomes" id="UP000814128">
    <property type="component" value="Unassembled WGS sequence"/>
</dbReference>
<sequence>MAHLTYEFAYLPASKAFQDDPSIARPAFDISKTKTPHPIWVGLQADAATFWNVTTWDSSATHKAYQASPEYPIFFSTISVVLEDISNPRATFLYVHFDRDPAPALDSPLTEIVLLSPRDGAKPDDVVRAASSLLALMVREKCVGVSGCAIGTVEDNPEEIVVVTGWEGVEFKDKLKQKIAGSNQPIFRLTQESTIVANWVLSNVEFYKH</sequence>
<protein>
    <submittedName>
        <fullName evidence="1">Uncharacterized protein</fullName>
    </submittedName>
</protein>
<accession>A0ACB8QE98</accession>
<evidence type="ECO:0000313" key="1">
    <source>
        <dbReference type="EMBL" id="KAI0029926.1"/>
    </source>
</evidence>
<name>A0ACB8QE98_9AGAM</name>
<organism evidence="1 2">
    <name type="scientific">Vararia minispora EC-137</name>
    <dbReference type="NCBI Taxonomy" id="1314806"/>
    <lineage>
        <taxon>Eukaryota</taxon>
        <taxon>Fungi</taxon>
        <taxon>Dikarya</taxon>
        <taxon>Basidiomycota</taxon>
        <taxon>Agaricomycotina</taxon>
        <taxon>Agaricomycetes</taxon>
        <taxon>Russulales</taxon>
        <taxon>Lachnocladiaceae</taxon>
        <taxon>Vararia</taxon>
    </lineage>
</organism>
<dbReference type="EMBL" id="MU273649">
    <property type="protein sequence ID" value="KAI0029926.1"/>
    <property type="molecule type" value="Genomic_DNA"/>
</dbReference>
<reference evidence="1" key="2">
    <citation type="journal article" date="2022" name="New Phytol.">
        <title>Evolutionary transition to the ectomycorrhizal habit in the genomes of a hyperdiverse lineage of mushroom-forming fungi.</title>
        <authorList>
            <person name="Looney B."/>
            <person name="Miyauchi S."/>
            <person name="Morin E."/>
            <person name="Drula E."/>
            <person name="Courty P.E."/>
            <person name="Kohler A."/>
            <person name="Kuo A."/>
            <person name="LaButti K."/>
            <person name="Pangilinan J."/>
            <person name="Lipzen A."/>
            <person name="Riley R."/>
            <person name="Andreopoulos W."/>
            <person name="He G."/>
            <person name="Johnson J."/>
            <person name="Nolan M."/>
            <person name="Tritt A."/>
            <person name="Barry K.W."/>
            <person name="Grigoriev I.V."/>
            <person name="Nagy L.G."/>
            <person name="Hibbett D."/>
            <person name="Henrissat B."/>
            <person name="Matheny P.B."/>
            <person name="Labbe J."/>
            <person name="Martin F.M."/>
        </authorList>
    </citation>
    <scope>NUCLEOTIDE SEQUENCE</scope>
    <source>
        <strain evidence="1">EC-137</strain>
    </source>
</reference>
<proteinExistence type="predicted"/>